<evidence type="ECO:0000313" key="1">
    <source>
        <dbReference type="EMBL" id="MFC5288460.1"/>
    </source>
</evidence>
<evidence type="ECO:0000313" key="2">
    <source>
        <dbReference type="Proteomes" id="UP001596157"/>
    </source>
</evidence>
<comment type="caution">
    <text evidence="1">The sequence shown here is derived from an EMBL/GenBank/DDBJ whole genome shotgun (WGS) entry which is preliminary data.</text>
</comment>
<proteinExistence type="predicted"/>
<dbReference type="PANTHER" id="PTHR37954:SF3">
    <property type="entry name" value="DUF169 DOMAIN-CONTAINING PROTEIN"/>
    <property type="match status" value="1"/>
</dbReference>
<dbReference type="Proteomes" id="UP001596157">
    <property type="component" value="Unassembled WGS sequence"/>
</dbReference>
<sequence>MSRPELATTLTALLELTQPPVALSVVDAKPDGVTATERVVPSSCTFWREAEKGVFFASAEQHFNCPVGSHVMGFEMPQNVQEMLGGLVQSMCDAQYLEMAEVAMIPSLGAASAAGIVYGPLSEFPLEPDIVLLWLTASQTMLVNEATGTANWTKEPATVSGRPGCTALPLAHASGEPKVSVGCIGMRTFTGVGDDRMLAAVPGAKLAEFTSALQATVESNKAMKAFYEGHKAQFV</sequence>
<dbReference type="InterPro" id="IPR003748">
    <property type="entry name" value="DUF169"/>
</dbReference>
<organism evidence="1 2">
    <name type="scientific">Actinokineospora guangxiensis</name>
    <dbReference type="NCBI Taxonomy" id="1490288"/>
    <lineage>
        <taxon>Bacteria</taxon>
        <taxon>Bacillati</taxon>
        <taxon>Actinomycetota</taxon>
        <taxon>Actinomycetes</taxon>
        <taxon>Pseudonocardiales</taxon>
        <taxon>Pseudonocardiaceae</taxon>
        <taxon>Actinokineospora</taxon>
    </lineage>
</organism>
<dbReference type="RefSeq" id="WP_378248307.1">
    <property type="nucleotide sequence ID" value="NZ_JBHSKF010000006.1"/>
</dbReference>
<dbReference type="PANTHER" id="PTHR37954">
    <property type="entry name" value="BLL4979 PROTEIN"/>
    <property type="match status" value="1"/>
</dbReference>
<reference evidence="2" key="1">
    <citation type="journal article" date="2019" name="Int. J. Syst. Evol. Microbiol.">
        <title>The Global Catalogue of Microorganisms (GCM) 10K type strain sequencing project: providing services to taxonomists for standard genome sequencing and annotation.</title>
        <authorList>
            <consortium name="The Broad Institute Genomics Platform"/>
            <consortium name="The Broad Institute Genome Sequencing Center for Infectious Disease"/>
            <person name="Wu L."/>
            <person name="Ma J."/>
        </authorList>
    </citation>
    <scope>NUCLEOTIDE SEQUENCE [LARGE SCALE GENOMIC DNA]</scope>
    <source>
        <strain evidence="2">CCUG 59778</strain>
    </source>
</reference>
<keyword evidence="2" id="KW-1185">Reference proteome</keyword>
<protein>
    <submittedName>
        <fullName evidence="1">DUF169 domain-containing protein</fullName>
    </submittedName>
</protein>
<dbReference type="EMBL" id="JBHSKF010000006">
    <property type="protein sequence ID" value="MFC5288460.1"/>
    <property type="molecule type" value="Genomic_DNA"/>
</dbReference>
<dbReference type="Pfam" id="PF02596">
    <property type="entry name" value="DUF169"/>
    <property type="match status" value="1"/>
</dbReference>
<name>A0ABW0EQ57_9PSEU</name>
<gene>
    <name evidence="1" type="ORF">ACFPM7_15470</name>
</gene>
<accession>A0ABW0EQ57</accession>